<dbReference type="EMBL" id="CM039437">
    <property type="protein sequence ID" value="KAI4308163.1"/>
    <property type="molecule type" value="Genomic_DNA"/>
</dbReference>
<organism evidence="1 2">
    <name type="scientific">Bauhinia variegata</name>
    <name type="common">Purple orchid tree</name>
    <name type="synonym">Phanera variegata</name>
    <dbReference type="NCBI Taxonomy" id="167791"/>
    <lineage>
        <taxon>Eukaryota</taxon>
        <taxon>Viridiplantae</taxon>
        <taxon>Streptophyta</taxon>
        <taxon>Embryophyta</taxon>
        <taxon>Tracheophyta</taxon>
        <taxon>Spermatophyta</taxon>
        <taxon>Magnoliopsida</taxon>
        <taxon>eudicotyledons</taxon>
        <taxon>Gunneridae</taxon>
        <taxon>Pentapetalae</taxon>
        <taxon>rosids</taxon>
        <taxon>fabids</taxon>
        <taxon>Fabales</taxon>
        <taxon>Fabaceae</taxon>
        <taxon>Cercidoideae</taxon>
        <taxon>Cercideae</taxon>
        <taxon>Bauhiniinae</taxon>
        <taxon>Bauhinia</taxon>
    </lineage>
</organism>
<reference evidence="1 2" key="1">
    <citation type="journal article" date="2022" name="DNA Res.">
        <title>Chromosomal-level genome assembly of the orchid tree Bauhinia variegata (Leguminosae; Cercidoideae) supports the allotetraploid origin hypothesis of Bauhinia.</title>
        <authorList>
            <person name="Zhong Y."/>
            <person name="Chen Y."/>
            <person name="Zheng D."/>
            <person name="Pang J."/>
            <person name="Liu Y."/>
            <person name="Luo S."/>
            <person name="Meng S."/>
            <person name="Qian L."/>
            <person name="Wei D."/>
            <person name="Dai S."/>
            <person name="Zhou R."/>
        </authorList>
    </citation>
    <scope>NUCLEOTIDE SEQUENCE [LARGE SCALE GENOMIC DNA]</scope>
    <source>
        <strain evidence="1">BV-YZ2020</strain>
    </source>
</reference>
<comment type="caution">
    <text evidence="1">The sequence shown here is derived from an EMBL/GenBank/DDBJ whole genome shotgun (WGS) entry which is preliminary data.</text>
</comment>
<accession>A0ACB9LEY5</accession>
<name>A0ACB9LEY5_BAUVA</name>
<keyword evidence="2" id="KW-1185">Reference proteome</keyword>
<sequence>MCISVISSFELTPNPHALSTAQKVLHFMPNPNVVSYNTLLSGYFNSGLVTEAMEAFSAAPSKDCHSWNIAISGLVKNQRIEEAMTLFLKMRYVCNVRPDNYTSL</sequence>
<gene>
    <name evidence="1" type="ORF">L6164_031265</name>
</gene>
<protein>
    <submittedName>
        <fullName evidence="1">Uncharacterized protein</fullName>
    </submittedName>
</protein>
<proteinExistence type="predicted"/>
<evidence type="ECO:0000313" key="2">
    <source>
        <dbReference type="Proteomes" id="UP000828941"/>
    </source>
</evidence>
<evidence type="ECO:0000313" key="1">
    <source>
        <dbReference type="EMBL" id="KAI4308163.1"/>
    </source>
</evidence>
<dbReference type="Proteomes" id="UP000828941">
    <property type="component" value="Chromosome 12"/>
</dbReference>